<dbReference type="OrthoDB" id="6191871at2"/>
<dbReference type="SMART" id="SM00421">
    <property type="entry name" value="HTH_LUXR"/>
    <property type="match status" value="1"/>
</dbReference>
<keyword evidence="1" id="KW-0238">DNA-binding</keyword>
<evidence type="ECO:0000313" key="3">
    <source>
        <dbReference type="EMBL" id="KGA36440.1"/>
    </source>
</evidence>
<dbReference type="GO" id="GO:0006355">
    <property type="term" value="P:regulation of DNA-templated transcription"/>
    <property type="evidence" value="ECO:0007669"/>
    <property type="project" value="InterPro"/>
</dbReference>
<dbReference type="InterPro" id="IPR036388">
    <property type="entry name" value="WH-like_DNA-bd_sf"/>
</dbReference>
<dbReference type="Proteomes" id="UP000029435">
    <property type="component" value="Unassembled WGS sequence"/>
</dbReference>
<dbReference type="GO" id="GO:0003677">
    <property type="term" value="F:DNA binding"/>
    <property type="evidence" value="ECO:0007669"/>
    <property type="project" value="UniProtKB-KW"/>
</dbReference>
<sequence>MKQITLPDSLIAMFASDPLVGWAVKDTNSRFIYVNNTFKTWQTISTRYDYEGLNIRDIPVPVAEFSDVFNQQEREIERTGKAVRAITTHIQGSEKIMQPAYNIQEPIYDEHRNCVGTVISVRHVRIITPTSLLNGTIIQHSTFEPPSKIFTEKEWEVIYLLVCGMMLKDISSILSITVDAVNSRLRSCYRKIGLNSLSGLKEYCRDNRYDNYIPLFFLKKGHIIIRG</sequence>
<dbReference type="SUPFAM" id="SSF46894">
    <property type="entry name" value="C-terminal effector domain of the bipartite response regulators"/>
    <property type="match status" value="1"/>
</dbReference>
<reference evidence="3 4" key="1">
    <citation type="submission" date="2014-08" db="EMBL/GenBank/DDBJ databases">
        <title>Genome sequences of NCPPB Pectobacterium isolates.</title>
        <authorList>
            <person name="Glover R.H."/>
            <person name="Sapp M."/>
            <person name="Elphinstone J."/>
        </authorList>
    </citation>
    <scope>NUCLEOTIDE SEQUENCE [LARGE SCALE GENOMIC DNA]</scope>
    <source>
        <strain evidence="3 4">LMG 21372</strain>
    </source>
</reference>
<name>A0A0M2F7B3_9GAMM</name>
<evidence type="ECO:0000313" key="4">
    <source>
        <dbReference type="Proteomes" id="UP000029435"/>
    </source>
</evidence>
<evidence type="ECO:0000259" key="2">
    <source>
        <dbReference type="SMART" id="SM00421"/>
    </source>
</evidence>
<dbReference type="RefSeq" id="WP_039313636.1">
    <property type="nucleotide sequence ID" value="NZ_JQOD01000001.1"/>
</dbReference>
<dbReference type="Pfam" id="PF00196">
    <property type="entry name" value="GerE"/>
    <property type="match status" value="1"/>
</dbReference>
<gene>
    <name evidence="3" type="ORF">KU74_08265</name>
</gene>
<evidence type="ECO:0000256" key="1">
    <source>
        <dbReference type="ARBA" id="ARBA00023125"/>
    </source>
</evidence>
<dbReference type="AlphaFoldDB" id="A0A0M2F7B3"/>
<proteinExistence type="predicted"/>
<dbReference type="InterPro" id="IPR000792">
    <property type="entry name" value="Tscrpt_reg_LuxR_C"/>
</dbReference>
<dbReference type="CDD" id="cd06170">
    <property type="entry name" value="LuxR_C_like"/>
    <property type="match status" value="1"/>
</dbReference>
<dbReference type="InterPro" id="IPR016032">
    <property type="entry name" value="Sig_transdc_resp-reg_C-effctor"/>
</dbReference>
<dbReference type="EMBL" id="JQOD01000001">
    <property type="protein sequence ID" value="KGA36440.1"/>
    <property type="molecule type" value="Genomic_DNA"/>
</dbReference>
<organism evidence="3 4">
    <name type="scientific">Pectobacterium brasiliense</name>
    <dbReference type="NCBI Taxonomy" id="180957"/>
    <lineage>
        <taxon>Bacteria</taxon>
        <taxon>Pseudomonadati</taxon>
        <taxon>Pseudomonadota</taxon>
        <taxon>Gammaproteobacteria</taxon>
        <taxon>Enterobacterales</taxon>
        <taxon>Pectobacteriaceae</taxon>
        <taxon>Pectobacterium</taxon>
    </lineage>
</organism>
<dbReference type="Gene3D" id="1.10.10.10">
    <property type="entry name" value="Winged helix-like DNA-binding domain superfamily/Winged helix DNA-binding domain"/>
    <property type="match status" value="1"/>
</dbReference>
<protein>
    <submittedName>
        <fullName evidence="3">LuxR family transcriptional regulator</fullName>
    </submittedName>
</protein>
<comment type="caution">
    <text evidence="3">The sequence shown here is derived from an EMBL/GenBank/DDBJ whole genome shotgun (WGS) entry which is preliminary data.</text>
</comment>
<accession>A0A0M2F7B3</accession>
<feature type="domain" description="HTH luxR-type" evidence="2">
    <location>
        <begin position="147"/>
        <end position="204"/>
    </location>
</feature>